<dbReference type="CDD" id="cd18793">
    <property type="entry name" value="SF2_C_SNF"/>
    <property type="match status" value="1"/>
</dbReference>
<dbReference type="InterPro" id="IPR000330">
    <property type="entry name" value="SNF2_N"/>
</dbReference>
<dbReference type="EMBL" id="FNQJ01000001">
    <property type="protein sequence ID" value="SDZ75316.1"/>
    <property type="molecule type" value="Genomic_DNA"/>
</dbReference>
<dbReference type="GO" id="GO:0004386">
    <property type="term" value="F:helicase activity"/>
    <property type="evidence" value="ECO:0007669"/>
    <property type="project" value="UniProtKB-KW"/>
</dbReference>
<dbReference type="SUPFAM" id="SSF52540">
    <property type="entry name" value="P-loop containing nucleoside triphosphate hydrolases"/>
    <property type="match status" value="2"/>
</dbReference>
<feature type="domain" description="SWIM-type" evidence="3">
    <location>
        <begin position="60"/>
        <end position="100"/>
    </location>
</feature>
<dbReference type="GO" id="GO:0008270">
    <property type="term" value="F:zinc ion binding"/>
    <property type="evidence" value="ECO:0007669"/>
    <property type="project" value="UniProtKB-KW"/>
</dbReference>
<dbReference type="SMART" id="SM00490">
    <property type="entry name" value="HELICc"/>
    <property type="match status" value="1"/>
</dbReference>
<feature type="domain" description="Helicase C-terminal" evidence="5">
    <location>
        <begin position="973"/>
        <end position="1134"/>
    </location>
</feature>
<dbReference type="Pfam" id="PF00176">
    <property type="entry name" value="SNF2-rel_dom"/>
    <property type="match status" value="1"/>
</dbReference>
<dbReference type="InterPro" id="IPR001650">
    <property type="entry name" value="Helicase_C-like"/>
</dbReference>
<proteinExistence type="predicted"/>
<dbReference type="InterPro" id="IPR049730">
    <property type="entry name" value="SNF2/RAD54-like_C"/>
</dbReference>
<reference evidence="7" key="1">
    <citation type="submission" date="2016-10" db="EMBL/GenBank/DDBJ databases">
        <authorList>
            <person name="Varghese N."/>
            <person name="Submissions S."/>
        </authorList>
    </citation>
    <scope>NUCLEOTIDE SEQUENCE [LARGE SCALE GENOMIC DNA]</scope>
    <source>
        <strain evidence="7">DSM 25157</strain>
    </source>
</reference>
<sequence length="1143" mass="123462">MAHPLWFHLPSLQAQCDKGAWSRGMDLHCRAGVVRIDSEPDGEGRWRIEGEVQGSLSMPYQVSAELAIAPNGQVTQWSGDCTCPVGVDCKHAIALTLRAAQDNPAQGQISVPAVDALKALQERKQASARAEADARLVRWLQDWDRAAGEPDSSIPGARPDRPENYLYLASIVGLPCAASKALPQMQLEAVVSYPKLTGGWAKPRQIRTQPGPGQAVYDRASDADRQVLQLLRAMPRGMAYYSAYSAAPVAVLEGTVGVLALQQAASTGRLFADAGGSTVGAPLRWGDPLPITWAWREVTPAAGGESSWALGASLPGASAMLCSNSPPLYLDAALGVCGTVQADGLSAAQLALLLKAPALDAAALQKHRAELASRLGGVLPLPPVLGPLTRVQGIAPVARLHLAPVPAGEVPDLGLITARLRFDYQGHVGWWAGQALDMLVTAEDGGQVLLQRDPRAELGAIERLMALGLLATDDGLFGIPGERPQHDWMHWADNGFGVLRDAGFAVTLDAALTGWITHADTLDVALQPDGGEEATSPWFALSLGMEIDGVRHNILPWLPDLIAAAAAQPPDPATGLPQLPPHVYLPAQGGTGFVRLPTDALRPWLAALLDLVGDRAHDFNGDHLRLARMDVLRTSAALGEGAVWEGADTLRAMVAQLRGAMALPEVPLPASVHATLRPYQQQGLNWLQFLRAHGLAGVLADDMGLGKTLQALAHIQVEKEAGRLMHPALIIAPVSLLGNWQREAARFCPDLRSLVLHGAGRHGTADAVAEHDLVIAPYSLLQRDRERWLAQPWHLVVLDEAQNIKNASTQAAQVVSQLNARHRLCLSGTPLENHLGEVWSLFHFLMPGFLGSQQRFRELFRNPIEKLGDSARMAQLRARITPFLLRRTKALVAGELPPKIETVMPVELTGAQADLYETIRLGMEKTVREALQSKGLAKSQITILDALLKLRQVCCDPQLLPLDAARKVKTSAKLEQLMALLPEMLAEGRRILLFSQFTSMLTLIEAELKKRKLPWVKLTGQSQKRDAIIEQFTSGQVPLFLVSLKAGGVGLNLPQADTVIHFDPWWNPAVEAQATDRAHRIGQTQSVWVIKLVAQGTIEERILALQERKAQLAGSLYSGSAARREPLFTETDLAELLQPLSLS</sequence>
<accession>A0A1H3VKL5</accession>
<dbReference type="GeneID" id="34234438"/>
<dbReference type="InterPro" id="IPR014001">
    <property type="entry name" value="Helicase_ATP-bd"/>
</dbReference>
<dbReference type="InterPro" id="IPR007527">
    <property type="entry name" value="Znf_SWIM"/>
</dbReference>
<evidence type="ECO:0000256" key="1">
    <source>
        <dbReference type="ARBA" id="ARBA00022801"/>
    </source>
</evidence>
<dbReference type="PROSITE" id="PS51194">
    <property type="entry name" value="HELICASE_CTER"/>
    <property type="match status" value="1"/>
</dbReference>
<protein>
    <submittedName>
        <fullName evidence="6">SWIM zinc finger</fullName>
    </submittedName>
</protein>
<dbReference type="SMART" id="SM00487">
    <property type="entry name" value="DEXDc"/>
    <property type="match status" value="1"/>
</dbReference>
<dbReference type="PROSITE" id="PS51192">
    <property type="entry name" value="HELICASE_ATP_BIND_1"/>
    <property type="match status" value="1"/>
</dbReference>
<organism evidence="6 7">
    <name type="scientific">Acidovorax soli</name>
    <dbReference type="NCBI Taxonomy" id="592050"/>
    <lineage>
        <taxon>Bacteria</taxon>
        <taxon>Pseudomonadati</taxon>
        <taxon>Pseudomonadota</taxon>
        <taxon>Betaproteobacteria</taxon>
        <taxon>Burkholderiales</taxon>
        <taxon>Comamonadaceae</taxon>
        <taxon>Acidovorax</taxon>
    </lineage>
</organism>
<evidence type="ECO:0000259" key="5">
    <source>
        <dbReference type="PROSITE" id="PS51194"/>
    </source>
</evidence>
<dbReference type="AlphaFoldDB" id="A0A1H3VKL5"/>
<dbReference type="InterPro" id="IPR027417">
    <property type="entry name" value="P-loop_NTPase"/>
</dbReference>
<dbReference type="PANTHER" id="PTHR10799">
    <property type="entry name" value="SNF2/RAD54 HELICASE FAMILY"/>
    <property type="match status" value="1"/>
</dbReference>
<evidence type="ECO:0000259" key="4">
    <source>
        <dbReference type="PROSITE" id="PS51192"/>
    </source>
</evidence>
<dbReference type="InterPro" id="IPR038718">
    <property type="entry name" value="SNF2-like_sf"/>
</dbReference>
<dbReference type="PROSITE" id="PS50966">
    <property type="entry name" value="ZF_SWIM"/>
    <property type="match status" value="1"/>
</dbReference>
<keyword evidence="2" id="KW-0862">Zinc</keyword>
<dbReference type="Pfam" id="PF04434">
    <property type="entry name" value="SWIM"/>
    <property type="match status" value="1"/>
</dbReference>
<dbReference type="STRING" id="592050.SAMN05421875_101229"/>
<keyword evidence="7" id="KW-1185">Reference proteome</keyword>
<dbReference type="CDD" id="cd18012">
    <property type="entry name" value="DEXQc_arch_SWI2_SNF2"/>
    <property type="match status" value="1"/>
</dbReference>
<dbReference type="Gene3D" id="3.40.50.300">
    <property type="entry name" value="P-loop containing nucleotide triphosphate hydrolases"/>
    <property type="match status" value="1"/>
</dbReference>
<dbReference type="RefSeq" id="WP_425285630.1">
    <property type="nucleotide sequence ID" value="NZ_CAXIQW010000050.1"/>
</dbReference>
<evidence type="ECO:0000259" key="3">
    <source>
        <dbReference type="PROSITE" id="PS50966"/>
    </source>
</evidence>
<evidence type="ECO:0000313" key="6">
    <source>
        <dbReference type="EMBL" id="SDZ75316.1"/>
    </source>
</evidence>
<dbReference type="Gene3D" id="3.40.50.10810">
    <property type="entry name" value="Tandem AAA-ATPase domain"/>
    <property type="match status" value="1"/>
</dbReference>
<dbReference type="Pfam" id="PF00271">
    <property type="entry name" value="Helicase_C"/>
    <property type="match status" value="1"/>
</dbReference>
<evidence type="ECO:0000313" key="7">
    <source>
        <dbReference type="Proteomes" id="UP000199002"/>
    </source>
</evidence>
<name>A0A1H3VKL5_9BURK</name>
<dbReference type="GO" id="GO:0005524">
    <property type="term" value="F:ATP binding"/>
    <property type="evidence" value="ECO:0007669"/>
    <property type="project" value="InterPro"/>
</dbReference>
<feature type="domain" description="Helicase ATP-binding" evidence="4">
    <location>
        <begin position="688"/>
        <end position="848"/>
    </location>
</feature>
<evidence type="ECO:0000256" key="2">
    <source>
        <dbReference type="PROSITE-ProRule" id="PRU00325"/>
    </source>
</evidence>
<gene>
    <name evidence="6" type="ORF">SAMN05421875_101229</name>
</gene>
<keyword evidence="2" id="KW-0479">Metal-binding</keyword>
<keyword evidence="1" id="KW-0378">Hydrolase</keyword>
<dbReference type="GO" id="GO:0016787">
    <property type="term" value="F:hydrolase activity"/>
    <property type="evidence" value="ECO:0007669"/>
    <property type="project" value="UniProtKB-KW"/>
</dbReference>
<keyword evidence="2" id="KW-0863">Zinc-finger</keyword>
<dbReference type="Proteomes" id="UP000199002">
    <property type="component" value="Unassembled WGS sequence"/>
</dbReference>